<accession>A0A2P9AEY2</accession>
<protein>
    <submittedName>
        <fullName evidence="2">Uncharacterized protein</fullName>
    </submittedName>
</protein>
<keyword evidence="1" id="KW-0472">Membrane</keyword>
<keyword evidence="1" id="KW-1133">Transmembrane helix</keyword>
<dbReference type="RefSeq" id="WP_123147485.1">
    <property type="nucleotide sequence ID" value="NZ_FUIG01000013.1"/>
</dbReference>
<dbReference type="AlphaFoldDB" id="A0A2P9AEY2"/>
<evidence type="ECO:0000313" key="2">
    <source>
        <dbReference type="EMBL" id="SJM29700.1"/>
    </source>
</evidence>
<sequence>MQIPTWTKPGLFGAGAGAIALAIVGFTWGGWVTGGTAQKMAESASVAAVASAMTPYCLAQSKSDPRSVELLAELKAAQGYNRRGVIEKAGWATPLGAEKPNTELARACDIELAAG</sequence>
<dbReference type="Proteomes" id="UP000245698">
    <property type="component" value="Unassembled WGS sequence"/>
</dbReference>
<feature type="transmembrane region" description="Helical" evidence="1">
    <location>
        <begin position="12"/>
        <end position="32"/>
    </location>
</feature>
<proteinExistence type="predicted"/>
<evidence type="ECO:0000313" key="3">
    <source>
        <dbReference type="Proteomes" id="UP000245698"/>
    </source>
</evidence>
<name>A0A2P9AEY2_9HYPH</name>
<dbReference type="EMBL" id="FUIG01000013">
    <property type="protein sequence ID" value="SJM29700.1"/>
    <property type="molecule type" value="Genomic_DNA"/>
</dbReference>
<gene>
    <name evidence="2" type="ORF">BQ8482_111630</name>
</gene>
<evidence type="ECO:0000256" key="1">
    <source>
        <dbReference type="SAM" id="Phobius"/>
    </source>
</evidence>
<reference evidence="3" key="1">
    <citation type="submission" date="2016-12" db="EMBL/GenBank/DDBJ databases">
        <authorList>
            <person name="Brunel B."/>
        </authorList>
    </citation>
    <scope>NUCLEOTIDE SEQUENCE [LARGE SCALE GENOMIC DNA]</scope>
</reference>
<keyword evidence="3" id="KW-1185">Reference proteome</keyword>
<organism evidence="2 3">
    <name type="scientific">Mesorhizobium delmotii</name>
    <dbReference type="NCBI Taxonomy" id="1631247"/>
    <lineage>
        <taxon>Bacteria</taxon>
        <taxon>Pseudomonadati</taxon>
        <taxon>Pseudomonadota</taxon>
        <taxon>Alphaproteobacteria</taxon>
        <taxon>Hyphomicrobiales</taxon>
        <taxon>Phyllobacteriaceae</taxon>
        <taxon>Mesorhizobium</taxon>
    </lineage>
</organism>
<keyword evidence="1" id="KW-0812">Transmembrane</keyword>